<keyword evidence="2" id="KW-1185">Reference proteome</keyword>
<sequence>MTKHIIRLKGSDVFNLSQYRDYDGKGISVHITGEHEEAIWHLQQCQAPNDSQAEDCVDGWRKSAAPIVVFQVLPRASIATSCATKYALRNAAAEKLLRPSTDNDGNENVYAVVVGGSTVDLHHAVMVQPGSGPTQTDDDNVDPMQLQTIMKRPCGRQVIWSETMMVPGNLGITKKGLSNQLTGEDKIYFINRVIRRHEALLALDISHTCNYDSLPSQQEDDTRKPCFHERWSPLRPSSFPIRWPP</sequence>
<organism evidence="1 2">
    <name type="scientific">Fusarium denticulatum</name>
    <dbReference type="NCBI Taxonomy" id="48507"/>
    <lineage>
        <taxon>Eukaryota</taxon>
        <taxon>Fungi</taxon>
        <taxon>Dikarya</taxon>
        <taxon>Ascomycota</taxon>
        <taxon>Pezizomycotina</taxon>
        <taxon>Sordariomycetes</taxon>
        <taxon>Hypocreomycetidae</taxon>
        <taxon>Hypocreales</taxon>
        <taxon>Nectriaceae</taxon>
        <taxon>Fusarium</taxon>
        <taxon>Fusarium fujikuroi species complex</taxon>
    </lineage>
</organism>
<accession>A0A8H5TI34</accession>
<evidence type="ECO:0000313" key="2">
    <source>
        <dbReference type="Proteomes" id="UP000562682"/>
    </source>
</evidence>
<comment type="caution">
    <text evidence="1">The sequence shown here is derived from an EMBL/GenBank/DDBJ whole genome shotgun (WGS) entry which is preliminary data.</text>
</comment>
<reference evidence="1 2" key="1">
    <citation type="submission" date="2020-05" db="EMBL/GenBank/DDBJ databases">
        <title>Identification and distribution of gene clusters putatively required for synthesis of sphingolipid metabolism inhibitors in phylogenetically diverse species of the filamentous fungus Fusarium.</title>
        <authorList>
            <person name="Kim H.-S."/>
            <person name="Busman M."/>
            <person name="Brown D.W."/>
            <person name="Divon H."/>
            <person name="Uhlig S."/>
            <person name="Proctor R.H."/>
        </authorList>
    </citation>
    <scope>NUCLEOTIDE SEQUENCE [LARGE SCALE GENOMIC DNA]</scope>
    <source>
        <strain evidence="1 2">NRRL 25311</strain>
    </source>
</reference>
<protein>
    <submittedName>
        <fullName evidence="1">Polyketide synthase</fullName>
    </submittedName>
</protein>
<dbReference type="EMBL" id="JAAOAK010000373">
    <property type="protein sequence ID" value="KAF5669735.1"/>
    <property type="molecule type" value="Genomic_DNA"/>
</dbReference>
<dbReference type="AlphaFoldDB" id="A0A8H5TI34"/>
<gene>
    <name evidence="1" type="ORF">FDENT_11481</name>
</gene>
<dbReference type="Proteomes" id="UP000562682">
    <property type="component" value="Unassembled WGS sequence"/>
</dbReference>
<proteinExistence type="predicted"/>
<evidence type="ECO:0000313" key="1">
    <source>
        <dbReference type="EMBL" id="KAF5669735.1"/>
    </source>
</evidence>
<name>A0A8H5TI34_9HYPO</name>